<evidence type="ECO:0000313" key="2">
    <source>
        <dbReference type="EMBL" id="RAL16030.1"/>
    </source>
</evidence>
<proteinExistence type="predicted"/>
<evidence type="ECO:0000256" key="1">
    <source>
        <dbReference type="SAM" id="MobiDB-lite"/>
    </source>
</evidence>
<dbReference type="RefSeq" id="XP_025555184.1">
    <property type="nucleotide sequence ID" value="XM_025690370.1"/>
</dbReference>
<dbReference type="EMBL" id="KZ824270">
    <property type="protein sequence ID" value="RAL16030.1"/>
    <property type="molecule type" value="Genomic_DNA"/>
</dbReference>
<accession>A0A395I752</accession>
<evidence type="ECO:0000313" key="3">
    <source>
        <dbReference type="Proteomes" id="UP000248961"/>
    </source>
</evidence>
<feature type="region of interest" description="Disordered" evidence="1">
    <location>
        <begin position="1"/>
        <end position="28"/>
    </location>
</feature>
<organism evidence="2 3">
    <name type="scientific">Aspergillus homomorphus (strain CBS 101889)</name>
    <dbReference type="NCBI Taxonomy" id="1450537"/>
    <lineage>
        <taxon>Eukaryota</taxon>
        <taxon>Fungi</taxon>
        <taxon>Dikarya</taxon>
        <taxon>Ascomycota</taxon>
        <taxon>Pezizomycotina</taxon>
        <taxon>Eurotiomycetes</taxon>
        <taxon>Eurotiomycetidae</taxon>
        <taxon>Eurotiales</taxon>
        <taxon>Aspergillaceae</taxon>
        <taxon>Aspergillus</taxon>
        <taxon>Aspergillus subgen. Circumdati</taxon>
    </lineage>
</organism>
<gene>
    <name evidence="2" type="ORF">BO97DRAFT_179411</name>
</gene>
<dbReference type="VEuPathDB" id="FungiDB:BO97DRAFT_179411"/>
<dbReference type="Proteomes" id="UP000248961">
    <property type="component" value="Unassembled WGS sequence"/>
</dbReference>
<keyword evidence="3" id="KW-1185">Reference proteome</keyword>
<name>A0A395I752_ASPHC</name>
<dbReference type="AlphaFoldDB" id="A0A395I752"/>
<dbReference type="GeneID" id="37194659"/>
<sequence length="190" mass="21710">MMHPRQTENSAGGRLRKKRKQWAEEREDMQVKRVKRRLGDSHCGVAGRIKSHHESCNLFSHTRAARCVSPFSRVEFHSLTMMALKGDSSNQQYGVHCGKKHTFLFVREHGIVYAYFTLVLFIAGVTDDNQRAVGRFGGASTREIEGEKAWRESLEPASHGSKLIIRNTKRQHSEHIVHVVCTVQYTLPKL</sequence>
<reference evidence="2 3" key="1">
    <citation type="submission" date="2018-02" db="EMBL/GenBank/DDBJ databases">
        <title>The genomes of Aspergillus section Nigri reveals drivers in fungal speciation.</title>
        <authorList>
            <consortium name="DOE Joint Genome Institute"/>
            <person name="Vesth T.C."/>
            <person name="Nybo J."/>
            <person name="Theobald S."/>
            <person name="Brandl J."/>
            <person name="Frisvad J.C."/>
            <person name="Nielsen K.F."/>
            <person name="Lyhne E.K."/>
            <person name="Kogle M.E."/>
            <person name="Kuo A."/>
            <person name="Riley R."/>
            <person name="Clum A."/>
            <person name="Nolan M."/>
            <person name="Lipzen A."/>
            <person name="Salamov A."/>
            <person name="Henrissat B."/>
            <person name="Wiebenga A."/>
            <person name="De vries R.P."/>
            <person name="Grigoriev I.V."/>
            <person name="Mortensen U.H."/>
            <person name="Andersen M.R."/>
            <person name="Baker S.E."/>
        </authorList>
    </citation>
    <scope>NUCLEOTIDE SEQUENCE [LARGE SCALE GENOMIC DNA]</scope>
    <source>
        <strain evidence="2 3">CBS 101889</strain>
    </source>
</reference>
<protein>
    <submittedName>
        <fullName evidence="2">Uncharacterized protein</fullName>
    </submittedName>
</protein>